<dbReference type="PANTHER" id="PTHR32322">
    <property type="entry name" value="INNER MEMBRANE TRANSPORTER"/>
    <property type="match status" value="1"/>
</dbReference>
<dbReference type="Pfam" id="PF00892">
    <property type="entry name" value="EamA"/>
    <property type="match status" value="2"/>
</dbReference>
<feature type="transmembrane region" description="Helical" evidence="6">
    <location>
        <begin position="30"/>
        <end position="50"/>
    </location>
</feature>
<comment type="caution">
    <text evidence="8">The sequence shown here is derived from an EMBL/GenBank/DDBJ whole genome shotgun (WGS) entry which is preliminary data.</text>
</comment>
<evidence type="ECO:0000256" key="2">
    <source>
        <dbReference type="ARBA" id="ARBA00007362"/>
    </source>
</evidence>
<dbReference type="SUPFAM" id="SSF103481">
    <property type="entry name" value="Multidrug resistance efflux transporter EmrE"/>
    <property type="match status" value="2"/>
</dbReference>
<organism evidence="8 9">
    <name type="scientific">Streptoalloteichus tenebrarius (strain ATCC 17920 / DSM 40477 / JCM 4838 / CBS 697.72 / NBRC 16177 / NCIMB 11028 / NRRL B-12390 / A12253. 1 / ISP 5477)</name>
    <name type="common">Streptomyces tenebrarius</name>
    <dbReference type="NCBI Taxonomy" id="1933"/>
    <lineage>
        <taxon>Bacteria</taxon>
        <taxon>Bacillati</taxon>
        <taxon>Actinomycetota</taxon>
        <taxon>Actinomycetes</taxon>
        <taxon>Pseudonocardiales</taxon>
        <taxon>Pseudonocardiaceae</taxon>
        <taxon>Streptoalloteichus</taxon>
    </lineage>
</organism>
<feature type="transmembrane region" description="Helical" evidence="6">
    <location>
        <begin position="170"/>
        <end position="191"/>
    </location>
</feature>
<dbReference type="EMBL" id="JAMTCP010000012">
    <property type="protein sequence ID" value="MCP2258930.1"/>
    <property type="molecule type" value="Genomic_DNA"/>
</dbReference>
<keyword evidence="9" id="KW-1185">Reference proteome</keyword>
<accession>A0ABT1HTS3</accession>
<evidence type="ECO:0000256" key="6">
    <source>
        <dbReference type="SAM" id="Phobius"/>
    </source>
</evidence>
<feature type="domain" description="EamA" evidence="7">
    <location>
        <begin position="32"/>
        <end position="163"/>
    </location>
</feature>
<feature type="transmembrane region" description="Helical" evidence="6">
    <location>
        <begin position="289"/>
        <end position="307"/>
    </location>
</feature>
<gene>
    <name evidence="8" type="ORF">LX15_002629</name>
</gene>
<sequence>MGHLAQNLDRVSGLIESPTVVRHRGSHSRVMIITGAVATTIVGASVPVTGLLDSYPVLSGQAVRYAIGGAALLAWALITRQPVPRPRGRDLVALSLLAATGMLGFSACVLAAQRHAEPGFVAAVVGASPLVLALLGPLTAGRRPRARVVAGAVLVVAGVVTLSGGGSWGWAGLGLAALALVGEALFTLLAVGPVARIGALGVSTWACFLAAVEGAVVATVTEGAAAWRAPDATEALALVVLGVVVTAVAYICWYRCVSRVGADRAGVLVGLMPVSGLLASLALGAQSLSLLALAGALVVAVGCALGLG</sequence>
<feature type="domain" description="EamA" evidence="7">
    <location>
        <begin position="171"/>
        <end position="305"/>
    </location>
</feature>
<feature type="transmembrane region" description="Helical" evidence="6">
    <location>
        <begin position="265"/>
        <end position="283"/>
    </location>
</feature>
<dbReference type="InterPro" id="IPR000620">
    <property type="entry name" value="EamA_dom"/>
</dbReference>
<reference evidence="8 9" key="1">
    <citation type="submission" date="2022-06" db="EMBL/GenBank/DDBJ databases">
        <title>Genomic Encyclopedia of Archaeal and Bacterial Type Strains, Phase II (KMG-II): from individual species to whole genera.</title>
        <authorList>
            <person name="Goeker M."/>
        </authorList>
    </citation>
    <scope>NUCLEOTIDE SEQUENCE [LARGE SCALE GENOMIC DNA]</scope>
    <source>
        <strain evidence="8 9">DSM 40477</strain>
    </source>
</reference>
<proteinExistence type="inferred from homology"/>
<dbReference type="InterPro" id="IPR037185">
    <property type="entry name" value="EmrE-like"/>
</dbReference>
<keyword evidence="5 6" id="KW-0472">Membrane</keyword>
<feature type="transmembrane region" description="Helical" evidence="6">
    <location>
        <begin position="62"/>
        <end position="79"/>
    </location>
</feature>
<feature type="transmembrane region" description="Helical" evidence="6">
    <location>
        <begin position="91"/>
        <end position="112"/>
    </location>
</feature>
<evidence type="ECO:0000313" key="9">
    <source>
        <dbReference type="Proteomes" id="UP001205311"/>
    </source>
</evidence>
<evidence type="ECO:0000259" key="7">
    <source>
        <dbReference type="Pfam" id="PF00892"/>
    </source>
</evidence>
<feature type="transmembrane region" description="Helical" evidence="6">
    <location>
        <begin position="148"/>
        <end position="164"/>
    </location>
</feature>
<evidence type="ECO:0000256" key="1">
    <source>
        <dbReference type="ARBA" id="ARBA00004141"/>
    </source>
</evidence>
<dbReference type="PANTHER" id="PTHR32322:SF2">
    <property type="entry name" value="EAMA DOMAIN-CONTAINING PROTEIN"/>
    <property type="match status" value="1"/>
</dbReference>
<feature type="transmembrane region" description="Helical" evidence="6">
    <location>
        <begin position="235"/>
        <end position="253"/>
    </location>
</feature>
<evidence type="ECO:0000256" key="5">
    <source>
        <dbReference type="ARBA" id="ARBA00023136"/>
    </source>
</evidence>
<dbReference type="InterPro" id="IPR050638">
    <property type="entry name" value="AA-Vitamin_Transporters"/>
</dbReference>
<comment type="similarity">
    <text evidence="2">Belongs to the EamA transporter family.</text>
</comment>
<feature type="transmembrane region" description="Helical" evidence="6">
    <location>
        <begin position="118"/>
        <end position="136"/>
    </location>
</feature>
<evidence type="ECO:0000256" key="3">
    <source>
        <dbReference type="ARBA" id="ARBA00022692"/>
    </source>
</evidence>
<name>A0ABT1HTS3_STRSD</name>
<evidence type="ECO:0000256" key="4">
    <source>
        <dbReference type="ARBA" id="ARBA00022989"/>
    </source>
</evidence>
<evidence type="ECO:0000313" key="8">
    <source>
        <dbReference type="EMBL" id="MCP2258930.1"/>
    </source>
</evidence>
<keyword evidence="3 6" id="KW-0812">Transmembrane</keyword>
<comment type="subcellular location">
    <subcellularLocation>
        <location evidence="1">Membrane</location>
        <topology evidence="1">Multi-pass membrane protein</topology>
    </subcellularLocation>
</comment>
<feature type="transmembrane region" description="Helical" evidence="6">
    <location>
        <begin position="198"/>
        <end position="220"/>
    </location>
</feature>
<keyword evidence="4 6" id="KW-1133">Transmembrane helix</keyword>
<protein>
    <submittedName>
        <fullName evidence="8">Permease of the drug/metabolite transporter (DMT) superfamily</fullName>
    </submittedName>
</protein>
<dbReference type="Proteomes" id="UP001205311">
    <property type="component" value="Unassembled WGS sequence"/>
</dbReference>